<feature type="compositionally biased region" description="Polar residues" evidence="16">
    <location>
        <begin position="1576"/>
        <end position="1586"/>
    </location>
</feature>
<dbReference type="Pfam" id="PF12796">
    <property type="entry name" value="Ank_2"/>
    <property type="match status" value="2"/>
</dbReference>
<proteinExistence type="predicted"/>
<evidence type="ECO:0000256" key="8">
    <source>
        <dbReference type="ARBA" id="ARBA00023018"/>
    </source>
</evidence>
<feature type="domain" description="CortBP2/NAV1-like AAA+ ATPase lid" evidence="18">
    <location>
        <begin position="1226"/>
        <end position="1297"/>
    </location>
</feature>
<evidence type="ECO:0000256" key="12">
    <source>
        <dbReference type="ARBA" id="ARBA00044742"/>
    </source>
</evidence>
<comment type="caution">
    <text evidence="19">The sequence shown here is derived from an EMBL/GenBank/DDBJ whole genome shotgun (WGS) entry which is preliminary data.</text>
</comment>
<feature type="domain" description="Cortactin-binding protein-2 N-terminal" evidence="17">
    <location>
        <begin position="35"/>
        <end position="139"/>
    </location>
</feature>
<evidence type="ECO:0000256" key="10">
    <source>
        <dbReference type="ARBA" id="ARBA00023054"/>
    </source>
</evidence>
<evidence type="ECO:0000259" key="18">
    <source>
        <dbReference type="Pfam" id="PF25408"/>
    </source>
</evidence>
<feature type="region of interest" description="Disordered" evidence="16">
    <location>
        <begin position="404"/>
        <end position="558"/>
    </location>
</feature>
<evidence type="ECO:0000256" key="6">
    <source>
        <dbReference type="ARBA" id="ARBA00022553"/>
    </source>
</evidence>
<dbReference type="GO" id="GO:0043197">
    <property type="term" value="C:dendritic spine"/>
    <property type="evidence" value="ECO:0007669"/>
    <property type="project" value="UniProtKB-SubCell"/>
</dbReference>
<keyword evidence="20" id="KW-1185">Reference proteome</keyword>
<keyword evidence="4" id="KW-0488">Methylation</keyword>
<feature type="repeat" description="ANK" evidence="14">
    <location>
        <begin position="748"/>
        <end position="780"/>
    </location>
</feature>
<keyword evidence="7" id="KW-0677">Repeat</keyword>
<organism evidence="19 20">
    <name type="scientific">Pangasianodon hypophthalmus</name>
    <name type="common">Striped catfish</name>
    <name type="synonym">Helicophagus hypophthalmus</name>
    <dbReference type="NCBI Taxonomy" id="310915"/>
    <lineage>
        <taxon>Eukaryota</taxon>
        <taxon>Metazoa</taxon>
        <taxon>Chordata</taxon>
        <taxon>Craniata</taxon>
        <taxon>Vertebrata</taxon>
        <taxon>Euteleostomi</taxon>
        <taxon>Actinopterygii</taxon>
        <taxon>Neopterygii</taxon>
        <taxon>Teleostei</taxon>
        <taxon>Ostariophysi</taxon>
        <taxon>Siluriformes</taxon>
        <taxon>Pangasiidae</taxon>
        <taxon>Pangasianodon</taxon>
    </lineage>
</organism>
<dbReference type="PANTHER" id="PTHR23166">
    <property type="entry name" value="FILAMIN/GPBP-INTERACTING PROTEIN"/>
    <property type="match status" value="1"/>
</dbReference>
<gene>
    <name evidence="19" type="ORF">PHYPO_G00214680</name>
</gene>
<evidence type="ECO:0000256" key="13">
    <source>
        <dbReference type="ARBA" id="ARBA00044767"/>
    </source>
</evidence>
<dbReference type="InterPro" id="IPR019131">
    <property type="entry name" value="Cortactin-binding_p2_N"/>
</dbReference>
<dbReference type="InterPro" id="IPR050719">
    <property type="entry name" value="Cortactin-Actin_Reg"/>
</dbReference>
<dbReference type="Pfam" id="PF25408">
    <property type="entry name" value="AAA_lid_NAV1"/>
    <property type="match status" value="1"/>
</dbReference>
<dbReference type="Proteomes" id="UP000327468">
    <property type="component" value="Chromosome 6"/>
</dbReference>
<evidence type="ECO:0000256" key="11">
    <source>
        <dbReference type="ARBA" id="ARBA00023273"/>
    </source>
</evidence>
<evidence type="ECO:0000259" key="17">
    <source>
        <dbReference type="Pfam" id="PF09727"/>
    </source>
</evidence>
<dbReference type="SMART" id="SM00248">
    <property type="entry name" value="ANK"/>
    <property type="match status" value="6"/>
</dbReference>
<comment type="subcellular location">
    <subcellularLocation>
        <location evidence="2">Cell projection</location>
        <location evidence="2">Dendritic spine</location>
    </subcellularLocation>
    <subcellularLocation>
        <location evidence="1">Cytoplasm</location>
        <location evidence="1">Cell cortex</location>
    </subcellularLocation>
</comment>
<feature type="repeat" description="ANK" evidence="14">
    <location>
        <begin position="781"/>
        <end position="802"/>
    </location>
</feature>
<keyword evidence="6" id="KW-0597">Phosphoprotein</keyword>
<dbReference type="Pfam" id="PF00023">
    <property type="entry name" value="Ank"/>
    <property type="match status" value="1"/>
</dbReference>
<feature type="repeat" description="ANK" evidence="14">
    <location>
        <begin position="715"/>
        <end position="743"/>
    </location>
</feature>
<feature type="region of interest" description="Disordered" evidence="16">
    <location>
        <begin position="1366"/>
        <end position="1407"/>
    </location>
</feature>
<dbReference type="PANTHER" id="PTHR23166:SF9">
    <property type="entry name" value="CTTNBP2 N-TERMINAL-LIKE PROTEIN"/>
    <property type="match status" value="1"/>
</dbReference>
<dbReference type="Pfam" id="PF09727">
    <property type="entry name" value="CortBP2"/>
    <property type="match status" value="1"/>
</dbReference>
<dbReference type="EMBL" id="VFJC01000007">
    <property type="protein sequence ID" value="KAB5574924.1"/>
    <property type="molecule type" value="Genomic_DNA"/>
</dbReference>
<evidence type="ECO:0000256" key="9">
    <source>
        <dbReference type="ARBA" id="ARBA00023043"/>
    </source>
</evidence>
<evidence type="ECO:0000256" key="15">
    <source>
        <dbReference type="SAM" id="Coils"/>
    </source>
</evidence>
<feature type="compositionally biased region" description="Polar residues" evidence="16">
    <location>
        <begin position="1499"/>
        <end position="1519"/>
    </location>
</feature>
<dbReference type="InterPro" id="IPR002110">
    <property type="entry name" value="Ankyrin_rpt"/>
</dbReference>
<feature type="compositionally biased region" description="Polar residues" evidence="16">
    <location>
        <begin position="1395"/>
        <end position="1407"/>
    </location>
</feature>
<feature type="compositionally biased region" description="Polar residues" evidence="16">
    <location>
        <begin position="1596"/>
        <end position="1608"/>
    </location>
</feature>
<keyword evidence="8" id="KW-0770">Synapse</keyword>
<keyword evidence="5" id="KW-0963">Cytoplasm</keyword>
<dbReference type="GO" id="GO:0015629">
    <property type="term" value="C:actin cytoskeleton"/>
    <property type="evidence" value="ECO:0007669"/>
    <property type="project" value="TreeGrafter"/>
</dbReference>
<dbReference type="PROSITE" id="PS50088">
    <property type="entry name" value="ANK_REPEAT"/>
    <property type="match status" value="4"/>
</dbReference>
<dbReference type="GO" id="GO:0005938">
    <property type="term" value="C:cell cortex"/>
    <property type="evidence" value="ECO:0007669"/>
    <property type="project" value="UniProtKB-SubCell"/>
</dbReference>
<name>A0A5N5P5N5_PANHP</name>
<dbReference type="GO" id="GO:0051721">
    <property type="term" value="F:protein phosphatase 2A binding"/>
    <property type="evidence" value="ECO:0007669"/>
    <property type="project" value="TreeGrafter"/>
</dbReference>
<comment type="subunit">
    <text evidence="13">Interacts with CTTN/cortactin SH3 domain. Interacts with STRN, STRN4/zinedin and MOB4/phocein; this interactions mediate the association with the STRIPAK core complex and may regulate dendritic spine distribution of the STRIPAK complex in hippocampal neurons. Activation of glutamate receptors weakens the interaction with STRN and STRN4.</text>
</comment>
<comment type="function">
    <text evidence="12">Regulates the dendritic spine distribution of CTTN/cortactin in hippocampal neurons, and thus controls dendritic spinogenesis and dendritic spine maintenance. Associates with the striatin-interacting phosphatase and kinase (STRIPAK) core complex to regulate dendritic spine distribution of the STRIPAK complex in hippocampal neurons.</text>
</comment>
<keyword evidence="10 15" id="KW-0175">Coiled coil</keyword>
<feature type="compositionally biased region" description="Polar residues" evidence="16">
    <location>
        <begin position="439"/>
        <end position="453"/>
    </location>
</feature>
<evidence type="ECO:0000256" key="3">
    <source>
        <dbReference type="ARBA" id="ARBA00017042"/>
    </source>
</evidence>
<feature type="region of interest" description="Disordered" evidence="16">
    <location>
        <begin position="189"/>
        <end position="264"/>
    </location>
</feature>
<evidence type="ECO:0000256" key="5">
    <source>
        <dbReference type="ARBA" id="ARBA00022490"/>
    </source>
</evidence>
<accession>A0A5N5P5N5</accession>
<feature type="region of interest" description="Disordered" evidence="16">
    <location>
        <begin position="1469"/>
        <end position="1608"/>
    </location>
</feature>
<dbReference type="SUPFAM" id="SSF48403">
    <property type="entry name" value="Ankyrin repeat"/>
    <property type="match status" value="1"/>
</dbReference>
<dbReference type="Gene3D" id="1.25.40.20">
    <property type="entry name" value="Ankyrin repeat-containing domain"/>
    <property type="match status" value="1"/>
</dbReference>
<protein>
    <recommendedName>
        <fullName evidence="3">Cortactin-binding protein 2</fullName>
    </recommendedName>
</protein>
<evidence type="ECO:0000313" key="20">
    <source>
        <dbReference type="Proteomes" id="UP000327468"/>
    </source>
</evidence>
<dbReference type="PROSITE" id="PS50297">
    <property type="entry name" value="ANK_REP_REGION"/>
    <property type="match status" value="3"/>
</dbReference>
<keyword evidence="9 14" id="KW-0040">ANK repeat</keyword>
<evidence type="ECO:0000256" key="7">
    <source>
        <dbReference type="ARBA" id="ARBA00022737"/>
    </source>
</evidence>
<feature type="compositionally biased region" description="Basic and acidic residues" evidence="16">
    <location>
        <begin position="201"/>
        <end position="261"/>
    </location>
</feature>
<sequence>MASEGAKGEQPPPLQTLLTAGHGSVETKCELNMDNLSKPELLTLLSIMEGELEARDLVIEALRARRKEVFLQERYGHFSMTDPFLALQRDFESGGGHKECRAVSASPITVLEAVMAHCRKMQERMSAQLAAAENRQKRLELEKMQLQSLEQEHRKLSAQLKDEREKNKHVVMMLVRECKQLAARVVEESQRVEELSSSSEQEGRTSSRLEEELATERKRSQQMEAEMEKQLAEFDTEREQLRARLSREESRAAELRAESDSLRQQVKQLRTERGKDAPTLPPAAVSAPVATPVKPKSITSVAVGTEAASCRAAASQTEPLAENEMPKKLPLSIPVKPTGTNYTSMNLPKTPTTVRGLHHGSAQAENGAEGQMALNSAHSLHSPGTATALPTGSRVQAARYKFQPSASEQDQNGMSNQGPPSRDLSPTNRDNFAAKQQARHTVTQVLSRFTSPPTAGPPTALRPGLSHSASEGGPFAGRLGHPQIGIKSPTVARIDRGNPPPIPPKKPGLSQTPSPPHPPIKVVGEASRSPAIGLGVGPPKSASTPQLPPKPSLDLGGAVPALTASQVGEHCPGRQREPQTAAACVDCSPVTTTSSTIATIISSPSVNPASVPSHSPQHPGSPLAAASGWCPSIVPPLTCGEPVPLDDGHTLLLQAASQGNVTLLSMLLNQDPSMDVSHLQQDLTSALFSAAQNGHTECLNLLLSLGVSADAPDENGFTSLHIAAANGHHGCVRALLEHGTEVERECVGGQTALILAAEHGSAECVRALLDAGANRSHITADSCTALHAAVSSGHVDALKLLLYHPSPQAETGGSVDSIDAQHTHPRPVMTRHTLNLPNQDGWTAAHIAASRGYKKCLEVLCSHSQQDIEKRDKCNRTIHDVATDDCKDLLENLDCYRVVVQVYMGSHEHLCPVDVLEDGATIGTVSIQRRTSWPELWRILSQLLTDHLELVCGSWELQEGLGGTDIPLGLSSDSVASVKIGDAVWLPGQELAQSPWDLIRKRLSQRISIRLKGLSECALDEMTYDSLIPLPLLQNYVRLVEQYRNVIFHGLEGSFQEYIANQISHHIKHRQEAMGIGCDVIHVEIEEGLSKDHLLETFINCGFLVCVQEAAVGRCVVVVLEGLERAHSLSHMLENLCEALENRGSLYSLSLNHSVEGLYYFQEGSFLIGTLAKPRLQGAELRLQQHFRWVQLRWDTEPLSSMLGRHLRRKLLHKSQGQPWTPDDPVHRTLSWVCSVWQQLNSCLSRLGTPEALLGPYVFLSCPVLPEQRHAILKWLARLWNVLVVPRIEDAVISRVTAKHSPLQRRSPSNKGLSPGQRAVVRAALNIVLNKAVLHSCPLDRSEINQLLPEFRGGCFPLSSISYSYRKGGRKGRDSAAWRRSNTSPRKKASPASGIGSNSSIQEGSVSNSEVHLMTNASHPRVSDGDSAGLTLYSDDESDLIRELQTLCSSKSEPDISKIAVSQEDFIMLPGPSQDAHRRKLEHSYSGLQAQASREDSSLDSTQPPVQQINSSHSENVHTSPRRVARPKSQLPIPSSKGHQQTPSSSHRATNTSNPAISSSIRPSQTHSSRAHMSSRTRQTQPNNRNKQPEEEIWILNSNFHKNYSNRE</sequence>
<feature type="compositionally biased region" description="Polar residues" evidence="16">
    <location>
        <begin position="404"/>
        <end position="430"/>
    </location>
</feature>
<evidence type="ECO:0000313" key="19">
    <source>
        <dbReference type="EMBL" id="KAB5574924.1"/>
    </source>
</evidence>
<feature type="coiled-coil region" evidence="15">
    <location>
        <begin position="122"/>
        <end position="166"/>
    </location>
</feature>
<reference evidence="19 20" key="1">
    <citation type="submission" date="2019-06" db="EMBL/GenBank/DDBJ databases">
        <title>A chromosome-scale genome assembly of the striped catfish, Pangasianodon hypophthalmus.</title>
        <authorList>
            <person name="Wen M."/>
            <person name="Zahm M."/>
            <person name="Roques C."/>
            <person name="Cabau C."/>
            <person name="Klopp C."/>
            <person name="Donnadieu C."/>
            <person name="Jouanno E."/>
            <person name="Avarre J.-C."/>
            <person name="Campet M."/>
            <person name="Ha T.T.T."/>
            <person name="Dugue R."/>
            <person name="Lampietro C."/>
            <person name="Louis A."/>
            <person name="Herpin A."/>
            <person name="Echchiki A."/>
            <person name="Berthelot C."/>
            <person name="Parey E."/>
            <person name="Roest-Crollius H."/>
            <person name="Braasch I."/>
            <person name="Postlethwait J."/>
            <person name="Bobe J."/>
            <person name="Montfort J."/>
            <person name="Bouchez O."/>
            <person name="Begum T."/>
            <person name="Schartl M."/>
            <person name="Guiguen Y."/>
        </authorList>
    </citation>
    <scope>NUCLEOTIDE SEQUENCE [LARGE SCALE GENOMIC DNA]</scope>
    <source>
        <strain evidence="19 20">Indonesia</strain>
        <tissue evidence="19">Blood</tissue>
    </source>
</reference>
<feature type="repeat" description="ANK" evidence="14">
    <location>
        <begin position="682"/>
        <end position="714"/>
    </location>
</feature>
<keyword evidence="11" id="KW-0966">Cell projection</keyword>
<dbReference type="InterPro" id="IPR057568">
    <property type="entry name" value="CortBP2_NAV1-like_AAA_lid"/>
</dbReference>
<feature type="compositionally biased region" description="Polar residues" evidence="16">
    <location>
        <begin position="1537"/>
        <end position="1568"/>
    </location>
</feature>
<evidence type="ECO:0000256" key="4">
    <source>
        <dbReference type="ARBA" id="ARBA00022481"/>
    </source>
</evidence>
<dbReference type="InterPro" id="IPR036770">
    <property type="entry name" value="Ankyrin_rpt-contain_sf"/>
</dbReference>
<evidence type="ECO:0000256" key="16">
    <source>
        <dbReference type="SAM" id="MobiDB-lite"/>
    </source>
</evidence>
<evidence type="ECO:0000256" key="1">
    <source>
        <dbReference type="ARBA" id="ARBA00004544"/>
    </source>
</evidence>
<evidence type="ECO:0000256" key="2">
    <source>
        <dbReference type="ARBA" id="ARBA00004552"/>
    </source>
</evidence>
<evidence type="ECO:0000256" key="14">
    <source>
        <dbReference type="PROSITE-ProRule" id="PRU00023"/>
    </source>
</evidence>